<evidence type="ECO:0000313" key="3">
    <source>
        <dbReference type="Proteomes" id="UP000199584"/>
    </source>
</evidence>
<feature type="domain" description="DRTGG" evidence="1">
    <location>
        <begin position="7"/>
        <end position="98"/>
    </location>
</feature>
<dbReference type="SUPFAM" id="SSF75138">
    <property type="entry name" value="HprK N-terminal domain-like"/>
    <property type="match status" value="1"/>
</dbReference>
<dbReference type="Pfam" id="PF07085">
    <property type="entry name" value="DRTGG"/>
    <property type="match status" value="1"/>
</dbReference>
<dbReference type="RefSeq" id="WP_245779802.1">
    <property type="nucleotide sequence ID" value="NZ_FOYM01000028.1"/>
</dbReference>
<dbReference type="Gene3D" id="3.40.1390.20">
    <property type="entry name" value="HprK N-terminal domain-like"/>
    <property type="match status" value="1"/>
</dbReference>
<organism evidence="2 3">
    <name type="scientific">Desulfoscipio geothermicus DSM 3669</name>
    <dbReference type="NCBI Taxonomy" id="1121426"/>
    <lineage>
        <taxon>Bacteria</taxon>
        <taxon>Bacillati</taxon>
        <taxon>Bacillota</taxon>
        <taxon>Clostridia</taxon>
        <taxon>Eubacteriales</taxon>
        <taxon>Desulfallaceae</taxon>
        <taxon>Desulfoscipio</taxon>
    </lineage>
</organism>
<proteinExistence type="predicted"/>
<accession>A0A1I6E728</accession>
<name>A0A1I6E728_9FIRM</name>
<dbReference type="AlphaFoldDB" id="A0A1I6E728"/>
<dbReference type="STRING" id="39060.SAMN05660706_12814"/>
<sequence length="115" mass="12722">MLIKLQDVKRILDAEIITGADMLDIEVSSGFGCDLISDSLCFSRPECLLITGLTNIQIVRVADMIEARAILFVRGKKPGKEIIQLAEGKKIPLLVTKRFLFESCGLLYQHGLQSS</sequence>
<dbReference type="InterPro" id="IPR028979">
    <property type="entry name" value="Ser_kin/Pase_Hpr-like_N_sf"/>
</dbReference>
<dbReference type="EMBL" id="FOYM01000028">
    <property type="protein sequence ID" value="SFR13506.1"/>
    <property type="molecule type" value="Genomic_DNA"/>
</dbReference>
<gene>
    <name evidence="2" type="ORF">SAMN05660706_12814</name>
</gene>
<evidence type="ECO:0000313" key="2">
    <source>
        <dbReference type="EMBL" id="SFR13506.1"/>
    </source>
</evidence>
<keyword evidence="3" id="KW-1185">Reference proteome</keyword>
<dbReference type="Proteomes" id="UP000199584">
    <property type="component" value="Unassembled WGS sequence"/>
</dbReference>
<dbReference type="InterPro" id="IPR010766">
    <property type="entry name" value="DRTGG"/>
</dbReference>
<reference evidence="3" key="1">
    <citation type="submission" date="2016-10" db="EMBL/GenBank/DDBJ databases">
        <authorList>
            <person name="Varghese N."/>
            <person name="Submissions S."/>
        </authorList>
    </citation>
    <scope>NUCLEOTIDE SEQUENCE [LARGE SCALE GENOMIC DNA]</scope>
    <source>
        <strain evidence="3">DSM 3669</strain>
    </source>
</reference>
<evidence type="ECO:0000259" key="1">
    <source>
        <dbReference type="Pfam" id="PF07085"/>
    </source>
</evidence>
<protein>
    <submittedName>
        <fullName evidence="2">DRTGG domain-containing protein</fullName>
    </submittedName>
</protein>